<evidence type="ECO:0000256" key="9">
    <source>
        <dbReference type="PIRSR" id="PIRSR001480-2"/>
    </source>
</evidence>
<evidence type="ECO:0000256" key="7">
    <source>
        <dbReference type="ARBA" id="ARBA00023235"/>
    </source>
</evidence>
<dbReference type="PROSITE" id="PS00966">
    <property type="entry name" value="PMI_I_2"/>
    <property type="match status" value="1"/>
</dbReference>
<dbReference type="EnsemblMetazoa" id="AARA001126-RA">
    <property type="protein sequence ID" value="AARA001126-PA"/>
    <property type="gene ID" value="AARA001126"/>
</dbReference>
<dbReference type="EMBL" id="APCN01004052">
    <property type="status" value="NOT_ANNOTATED_CDS"/>
    <property type="molecule type" value="Genomic_DNA"/>
</dbReference>
<dbReference type="AlphaFoldDB" id="A0A182HIR5"/>
<reference evidence="12" key="1">
    <citation type="submission" date="2022-08" db="UniProtKB">
        <authorList>
            <consortium name="EnsemblMetazoa"/>
        </authorList>
    </citation>
    <scope>IDENTIFICATION</scope>
    <source>
        <strain evidence="12">Dongola</strain>
    </source>
</reference>
<dbReference type="InterPro" id="IPR011051">
    <property type="entry name" value="RmlC_Cupin_sf"/>
</dbReference>
<protein>
    <recommendedName>
        <fullName evidence="4">mannose-6-phosphate isomerase</fullName>
        <ecNumber evidence="4">5.3.1.8</ecNumber>
    </recommendedName>
</protein>
<dbReference type="InterPro" id="IPR014710">
    <property type="entry name" value="RmlC-like_jellyroll"/>
</dbReference>
<dbReference type="InterPro" id="IPR018050">
    <property type="entry name" value="Pmannose_isomerase-type1_CS"/>
</dbReference>
<keyword evidence="5 9" id="KW-0479">Metal-binding</keyword>
<proteinExistence type="inferred from homology"/>
<organism evidence="12 13">
    <name type="scientific">Anopheles arabiensis</name>
    <name type="common">Mosquito</name>
    <dbReference type="NCBI Taxonomy" id="7173"/>
    <lineage>
        <taxon>Eukaryota</taxon>
        <taxon>Metazoa</taxon>
        <taxon>Ecdysozoa</taxon>
        <taxon>Arthropoda</taxon>
        <taxon>Hexapoda</taxon>
        <taxon>Insecta</taxon>
        <taxon>Pterygota</taxon>
        <taxon>Neoptera</taxon>
        <taxon>Endopterygota</taxon>
        <taxon>Diptera</taxon>
        <taxon>Nematocera</taxon>
        <taxon>Culicoidea</taxon>
        <taxon>Culicidae</taxon>
        <taxon>Anophelinae</taxon>
        <taxon>Anopheles</taxon>
    </lineage>
</organism>
<evidence type="ECO:0000256" key="5">
    <source>
        <dbReference type="ARBA" id="ARBA00022723"/>
    </source>
</evidence>
<evidence type="ECO:0000313" key="13">
    <source>
        <dbReference type="Proteomes" id="UP000075840"/>
    </source>
</evidence>
<dbReference type="SUPFAM" id="SSF51182">
    <property type="entry name" value="RmlC-like cupins"/>
    <property type="match status" value="1"/>
</dbReference>
<comment type="pathway">
    <text evidence="2 10">Nucleotide-sugar biosynthesis; GDP-alpha-D-mannose biosynthesis; alpha-D-mannose 1-phosphate from D-fructose 6-phosphate: step 1/2.</text>
</comment>
<dbReference type="PROSITE" id="PS00965">
    <property type="entry name" value="PMI_I_1"/>
    <property type="match status" value="1"/>
</dbReference>
<feature type="binding site" evidence="9">
    <location>
        <position position="170"/>
    </location>
    <ligand>
        <name>Zn(2+)</name>
        <dbReference type="ChEBI" id="CHEBI:29105"/>
    </ligand>
</feature>
<evidence type="ECO:0000256" key="8">
    <source>
        <dbReference type="PIRSR" id="PIRSR001480-1"/>
    </source>
</evidence>
<dbReference type="InterPro" id="IPR046457">
    <property type="entry name" value="PMI_typeI_cat"/>
</dbReference>
<dbReference type="CDD" id="cd07011">
    <property type="entry name" value="cupin_PMI_type_I_N"/>
    <property type="match status" value="1"/>
</dbReference>
<dbReference type="GO" id="GO:0005829">
    <property type="term" value="C:cytosol"/>
    <property type="evidence" value="ECO:0007669"/>
    <property type="project" value="TreeGrafter"/>
</dbReference>
<dbReference type="Gene3D" id="2.60.120.10">
    <property type="entry name" value="Jelly Rolls"/>
    <property type="match status" value="2"/>
</dbReference>
<dbReference type="GO" id="GO:0008270">
    <property type="term" value="F:zinc ion binding"/>
    <property type="evidence" value="ECO:0007669"/>
    <property type="project" value="InterPro"/>
</dbReference>
<feature type="active site" evidence="8">
    <location>
        <position position="316"/>
    </location>
</feature>
<keyword evidence="13" id="KW-1185">Reference proteome</keyword>
<evidence type="ECO:0000256" key="10">
    <source>
        <dbReference type="RuleBase" id="RU004248"/>
    </source>
</evidence>
<evidence type="ECO:0000256" key="4">
    <source>
        <dbReference type="ARBA" id="ARBA00011956"/>
    </source>
</evidence>
<evidence type="ECO:0000259" key="11">
    <source>
        <dbReference type="Pfam" id="PF20511"/>
    </source>
</evidence>
<feature type="domain" description="Phosphomannose isomerase type I catalytic" evidence="11">
    <location>
        <begin position="50"/>
        <end position="187"/>
    </location>
</feature>
<evidence type="ECO:0000256" key="2">
    <source>
        <dbReference type="ARBA" id="ARBA00004666"/>
    </source>
</evidence>
<keyword evidence="6 9" id="KW-0862">Zinc</keyword>
<dbReference type="FunFam" id="2.60.120.10:FF:000599">
    <property type="entry name" value="Mannose-6-phosphate isomerase"/>
    <property type="match status" value="1"/>
</dbReference>
<evidence type="ECO:0000313" key="12">
    <source>
        <dbReference type="EnsemblMetazoa" id="AARA001126-PA"/>
    </source>
</evidence>
<dbReference type="PANTHER" id="PTHR10309:SF0">
    <property type="entry name" value="MANNOSE-6-PHOSPHATE ISOMERASE"/>
    <property type="match status" value="1"/>
</dbReference>
<keyword evidence="7" id="KW-0413">Isomerase</keyword>
<dbReference type="InterPro" id="IPR016305">
    <property type="entry name" value="Mannose-6-P_Isomerase"/>
</dbReference>
<dbReference type="InterPro" id="IPR001250">
    <property type="entry name" value="Man6P_Isoase-1"/>
</dbReference>
<dbReference type="PIRSF" id="PIRSF001480">
    <property type="entry name" value="Mannose-6-phosphate_isomerase"/>
    <property type="match status" value="1"/>
</dbReference>
<dbReference type="EC" id="5.3.1.8" evidence="4"/>
<evidence type="ECO:0000256" key="1">
    <source>
        <dbReference type="ARBA" id="ARBA00000757"/>
    </source>
</evidence>
<sequence length="452" mass="49105">YCRAGSADGGAKHKHQQSTSKSLPLDDLFDLLAAAPNRFPTQHVAMEIVGNVKCYEWGKLGLDSFVAKLAQANSDGLEVKPDCPYAELWMGDHVSGPATLKTDGKGLDEAIRADPAGMIGSSTGQQLPFLLKVLSIRKALSVQVHPDKTEAEKLHRQFPDIYKDPNHKPELAIALTDFQALCGFRPHEDIARSLQETVELQQLLGAEVLAKLEARDPSAVRVGYERLMHSAPEAIEGCIAAMARRLQSADSASELRDLFLRLHADFGCDVGVLSIYFLNYLRLQPGQAIYLAANVPHAYLDGDCVECMACSDNVVRAGLTPKFKDVDTLLRLVRYDCLPGASMLFQPRLLQPERQPHTRTFVPPVPDFAVAEIRLPAASAGGLEYSVTNPANGSILLTVGGGGTLVGQGREIRLSMGTIVFLPSSAGKEFLLRVDGAGEPFLAFQAMRNDFE</sequence>
<dbReference type="Pfam" id="PF20511">
    <property type="entry name" value="PMI_typeI_cat"/>
    <property type="match status" value="1"/>
</dbReference>
<dbReference type="VEuPathDB" id="VectorBase:AARA21_002450"/>
<dbReference type="NCBIfam" id="TIGR00218">
    <property type="entry name" value="manA"/>
    <property type="match status" value="1"/>
</dbReference>
<evidence type="ECO:0000256" key="6">
    <source>
        <dbReference type="ARBA" id="ARBA00022833"/>
    </source>
</evidence>
<dbReference type="PRINTS" id="PR00714">
    <property type="entry name" value="MAN6PISMRASE"/>
</dbReference>
<comment type="similarity">
    <text evidence="3">Belongs to the mannose-6-phosphate isomerase type 1 family.</text>
</comment>
<evidence type="ECO:0000256" key="3">
    <source>
        <dbReference type="ARBA" id="ARBA00010772"/>
    </source>
</evidence>
<dbReference type="GO" id="GO:0004476">
    <property type="term" value="F:mannose-6-phosphate isomerase activity"/>
    <property type="evidence" value="ECO:0007669"/>
    <property type="project" value="UniProtKB-EC"/>
</dbReference>
<dbReference type="Proteomes" id="UP000075840">
    <property type="component" value="Unassembled WGS sequence"/>
</dbReference>
<comment type="cofactor">
    <cofactor evidence="9">
        <name>Zn(2+)</name>
        <dbReference type="ChEBI" id="CHEBI:29105"/>
    </cofactor>
    <text evidence="9">Binds 1 zinc ion per subunit.</text>
</comment>
<comment type="catalytic activity">
    <reaction evidence="1">
        <text>D-mannose 6-phosphate = D-fructose 6-phosphate</text>
        <dbReference type="Rhea" id="RHEA:12356"/>
        <dbReference type="ChEBI" id="CHEBI:58735"/>
        <dbReference type="ChEBI" id="CHEBI:61527"/>
        <dbReference type="EC" id="5.3.1.8"/>
    </reaction>
</comment>
<accession>A0A182HIR5</accession>
<dbReference type="VEuPathDB" id="VectorBase:AARA001126"/>
<feature type="binding site" evidence="9">
    <location>
        <position position="297"/>
    </location>
    <ligand>
        <name>Zn(2+)</name>
        <dbReference type="ChEBI" id="CHEBI:29105"/>
    </ligand>
</feature>
<dbReference type="GO" id="GO:0005975">
    <property type="term" value="P:carbohydrate metabolic process"/>
    <property type="evidence" value="ECO:0007669"/>
    <property type="project" value="InterPro"/>
</dbReference>
<feature type="binding site" evidence="9">
    <location>
        <position position="145"/>
    </location>
    <ligand>
        <name>Zn(2+)</name>
        <dbReference type="ChEBI" id="CHEBI:29105"/>
    </ligand>
</feature>
<dbReference type="PANTHER" id="PTHR10309">
    <property type="entry name" value="MANNOSE-6-PHOSPHATE ISOMERASE"/>
    <property type="match status" value="1"/>
</dbReference>
<name>A0A182HIR5_ANOAR</name>
<feature type="binding site" evidence="9">
    <location>
        <position position="143"/>
    </location>
    <ligand>
        <name>Zn(2+)</name>
        <dbReference type="ChEBI" id="CHEBI:29105"/>
    </ligand>
</feature>
<dbReference type="GO" id="GO:0009298">
    <property type="term" value="P:GDP-mannose biosynthetic process"/>
    <property type="evidence" value="ECO:0007669"/>
    <property type="project" value="InterPro"/>
</dbReference>
<dbReference type="Gene3D" id="1.10.441.10">
    <property type="entry name" value="Phosphomannose Isomerase, domain 2"/>
    <property type="match status" value="1"/>
</dbReference>